<evidence type="ECO:0000313" key="5">
    <source>
        <dbReference type="Proteomes" id="UP001147782"/>
    </source>
</evidence>
<feature type="region of interest" description="Disordered" evidence="3">
    <location>
        <begin position="1"/>
        <end position="20"/>
    </location>
</feature>
<keyword evidence="5" id="KW-1185">Reference proteome</keyword>
<dbReference type="PANTHER" id="PTHR43008:SF4">
    <property type="entry name" value="CHAIN DEHYDROGENASE, PUTATIVE (AFU_ORTHOLOGUE AFUA_4G08710)-RELATED"/>
    <property type="match status" value="1"/>
</dbReference>
<reference evidence="4" key="1">
    <citation type="submission" date="2022-11" db="EMBL/GenBank/DDBJ databases">
        <authorList>
            <person name="Petersen C."/>
        </authorList>
    </citation>
    <scope>NUCLEOTIDE SEQUENCE</scope>
    <source>
        <strain evidence="4">IBT 29864</strain>
    </source>
</reference>
<dbReference type="Pfam" id="PF13561">
    <property type="entry name" value="adh_short_C2"/>
    <property type="match status" value="1"/>
</dbReference>
<protein>
    <submittedName>
        <fullName evidence="4">Uncharacterized protein</fullName>
    </submittedName>
</protein>
<evidence type="ECO:0000256" key="2">
    <source>
        <dbReference type="ARBA" id="ARBA00023002"/>
    </source>
</evidence>
<dbReference type="PRINTS" id="PR00081">
    <property type="entry name" value="GDHRDH"/>
</dbReference>
<dbReference type="PANTHER" id="PTHR43008">
    <property type="entry name" value="BENZIL REDUCTASE"/>
    <property type="match status" value="1"/>
</dbReference>
<dbReference type="SUPFAM" id="SSF51735">
    <property type="entry name" value="NAD(P)-binding Rossmann-fold domains"/>
    <property type="match status" value="1"/>
</dbReference>
<feature type="compositionally biased region" description="Basic and acidic residues" evidence="3">
    <location>
        <begin position="1"/>
        <end position="13"/>
    </location>
</feature>
<dbReference type="OrthoDB" id="1669814at2759"/>
<sequence length="286" mass="30424">MPHQDSTPREAKPRQGGADRPLLDLFSLRGHTIIISGGGGGLGTTVADSVLECGGNVVCLDLAPEPSHAPWKTLQSKASDTKAQLIYHQCDVTSSESVVEVFLKLKGALGAPIRGLVACVGQSDTGPSIDYPASDFLRILNINIMGTYIVAQATARAMKAENVDGAMVLVASMSGWVANKGADSSAYNTAKCGIHQLGRSLASEWGSRVDMPLIRVNTISPGYIKTAATVEALANQGMEERWSEQNMLNRISFPDEFRGPIMFLLSDASSFMTAADLTVDGGHRSW</sequence>
<dbReference type="GeneID" id="81434384"/>
<dbReference type="RefSeq" id="XP_056557419.1">
    <property type="nucleotide sequence ID" value="XM_056695207.1"/>
</dbReference>
<organism evidence="4 5">
    <name type="scientific">Penicillium cataractarum</name>
    <dbReference type="NCBI Taxonomy" id="2100454"/>
    <lineage>
        <taxon>Eukaryota</taxon>
        <taxon>Fungi</taxon>
        <taxon>Dikarya</taxon>
        <taxon>Ascomycota</taxon>
        <taxon>Pezizomycotina</taxon>
        <taxon>Eurotiomycetes</taxon>
        <taxon>Eurotiomycetidae</taxon>
        <taxon>Eurotiales</taxon>
        <taxon>Aspergillaceae</taxon>
        <taxon>Penicillium</taxon>
    </lineage>
</organism>
<evidence type="ECO:0000256" key="1">
    <source>
        <dbReference type="ARBA" id="ARBA00006484"/>
    </source>
</evidence>
<dbReference type="EMBL" id="JAPZBS010000002">
    <property type="protein sequence ID" value="KAJ5379848.1"/>
    <property type="molecule type" value="Genomic_DNA"/>
</dbReference>
<dbReference type="InterPro" id="IPR002347">
    <property type="entry name" value="SDR_fam"/>
</dbReference>
<evidence type="ECO:0000256" key="3">
    <source>
        <dbReference type="SAM" id="MobiDB-lite"/>
    </source>
</evidence>
<dbReference type="AlphaFoldDB" id="A0A9W9SJU0"/>
<reference evidence="4" key="2">
    <citation type="journal article" date="2023" name="IMA Fungus">
        <title>Comparative genomic study of the Penicillium genus elucidates a diverse pangenome and 15 lateral gene transfer events.</title>
        <authorList>
            <person name="Petersen C."/>
            <person name="Sorensen T."/>
            <person name="Nielsen M.R."/>
            <person name="Sondergaard T.E."/>
            <person name="Sorensen J.L."/>
            <person name="Fitzpatrick D.A."/>
            <person name="Frisvad J.C."/>
            <person name="Nielsen K.L."/>
        </authorList>
    </citation>
    <scope>NUCLEOTIDE SEQUENCE</scope>
    <source>
        <strain evidence="4">IBT 29864</strain>
    </source>
</reference>
<dbReference type="Gene3D" id="3.40.50.720">
    <property type="entry name" value="NAD(P)-binding Rossmann-like Domain"/>
    <property type="match status" value="1"/>
</dbReference>
<dbReference type="GO" id="GO:0016616">
    <property type="term" value="F:oxidoreductase activity, acting on the CH-OH group of donors, NAD or NADP as acceptor"/>
    <property type="evidence" value="ECO:0007669"/>
    <property type="project" value="UniProtKB-ARBA"/>
</dbReference>
<proteinExistence type="inferred from homology"/>
<accession>A0A9W9SJU0</accession>
<name>A0A9W9SJU0_9EURO</name>
<dbReference type="GO" id="GO:0050664">
    <property type="term" value="F:oxidoreductase activity, acting on NAD(P)H, oxygen as acceptor"/>
    <property type="evidence" value="ECO:0007669"/>
    <property type="project" value="TreeGrafter"/>
</dbReference>
<evidence type="ECO:0000313" key="4">
    <source>
        <dbReference type="EMBL" id="KAJ5379848.1"/>
    </source>
</evidence>
<keyword evidence="2" id="KW-0560">Oxidoreductase</keyword>
<dbReference type="Proteomes" id="UP001147782">
    <property type="component" value="Unassembled WGS sequence"/>
</dbReference>
<comment type="similarity">
    <text evidence="1">Belongs to the short-chain dehydrogenases/reductases (SDR) family.</text>
</comment>
<gene>
    <name evidence="4" type="ORF">N7496_002276</name>
</gene>
<dbReference type="InterPro" id="IPR036291">
    <property type="entry name" value="NAD(P)-bd_dom_sf"/>
</dbReference>
<comment type="caution">
    <text evidence="4">The sequence shown here is derived from an EMBL/GenBank/DDBJ whole genome shotgun (WGS) entry which is preliminary data.</text>
</comment>